<evidence type="ECO:0000313" key="1">
    <source>
        <dbReference type="EMBL" id="CUH39923.1"/>
    </source>
</evidence>
<dbReference type="STRING" id="313367.JSE7799_02651"/>
<proteinExistence type="predicted"/>
<reference evidence="1 2" key="1">
    <citation type="submission" date="2015-09" db="EMBL/GenBank/DDBJ databases">
        <authorList>
            <person name="Jackson K.R."/>
            <person name="Lunt B.L."/>
            <person name="Fisher J.N.B."/>
            <person name="Gardner A.V."/>
            <person name="Bailey M.E."/>
            <person name="Deus L.M."/>
            <person name="Earl A.S."/>
            <person name="Gibby P.D."/>
            <person name="Hartmann K.A."/>
            <person name="Liu J.E."/>
            <person name="Manci A.M."/>
            <person name="Nielsen D.A."/>
            <person name="Solomon M.B."/>
            <person name="Breakwell D.P."/>
            <person name="Burnett S.H."/>
            <person name="Grose J.H."/>
        </authorList>
    </citation>
    <scope>NUCLEOTIDE SEQUENCE [LARGE SCALE GENOMIC DNA]</scope>
    <source>
        <strain evidence="1 2">CECT 7799</strain>
    </source>
</reference>
<protein>
    <submittedName>
        <fullName evidence="1">Uncharacterized protein</fullName>
    </submittedName>
</protein>
<name>A0A0M7BDF4_9RHOB</name>
<dbReference type="EMBL" id="CYPR01000173">
    <property type="protein sequence ID" value="CUH39923.1"/>
    <property type="molecule type" value="Genomic_DNA"/>
</dbReference>
<gene>
    <name evidence="1" type="ORF">JSE7799_02651</name>
</gene>
<evidence type="ECO:0000313" key="2">
    <source>
        <dbReference type="Proteomes" id="UP000049455"/>
    </source>
</evidence>
<dbReference type="Proteomes" id="UP000049455">
    <property type="component" value="Unassembled WGS sequence"/>
</dbReference>
<organism evidence="1 2">
    <name type="scientific">Jannaschia seosinensis</name>
    <dbReference type="NCBI Taxonomy" id="313367"/>
    <lineage>
        <taxon>Bacteria</taxon>
        <taxon>Pseudomonadati</taxon>
        <taxon>Pseudomonadota</taxon>
        <taxon>Alphaproteobacteria</taxon>
        <taxon>Rhodobacterales</taxon>
        <taxon>Roseobacteraceae</taxon>
        <taxon>Jannaschia</taxon>
    </lineage>
</organism>
<dbReference type="AlphaFoldDB" id="A0A0M7BDF4"/>
<accession>A0A0M7BDF4</accession>
<keyword evidence="2" id="KW-1185">Reference proteome</keyword>
<sequence length="142" mass="16664">MIRQEKLQNLWIQGGPRARCFFAQDPRRAPTLSKVPLVRWHWRYAYVTSTHSLLPRHLNRVYDEDGGEAPIGILLHTKFLPQILVKSAEEKTRRQHFENSSLYDGYYDALVDDPVLWCPASTRLEDWRQLEDLGLMSRGGWD</sequence>